<dbReference type="InterPro" id="IPR013908">
    <property type="entry name" value="Nibrin_C"/>
</dbReference>
<dbReference type="EMBL" id="VXAB01011058">
    <property type="protein sequence ID" value="NXJ13534.1"/>
    <property type="molecule type" value="Genomic_DNA"/>
</dbReference>
<feature type="compositionally biased region" description="Polar residues" evidence="2">
    <location>
        <begin position="371"/>
        <end position="380"/>
    </location>
</feature>
<dbReference type="InterPro" id="IPR032429">
    <property type="entry name" value="Nibrin_BRCT2"/>
</dbReference>
<feature type="compositionally biased region" description="Basic and acidic residues" evidence="2">
    <location>
        <begin position="421"/>
        <end position="430"/>
    </location>
</feature>
<evidence type="ECO:0000256" key="2">
    <source>
        <dbReference type="SAM" id="MobiDB-lite"/>
    </source>
</evidence>
<feature type="non-terminal residue" evidence="4">
    <location>
        <position position="547"/>
    </location>
</feature>
<keyword evidence="1" id="KW-0175">Coiled coil</keyword>
<organism evidence="4 5">
    <name type="scientific">Odontophorus gujanensis</name>
    <name type="common">marbled wood quail</name>
    <dbReference type="NCBI Taxonomy" id="886794"/>
    <lineage>
        <taxon>Eukaryota</taxon>
        <taxon>Metazoa</taxon>
        <taxon>Chordata</taxon>
        <taxon>Craniata</taxon>
        <taxon>Vertebrata</taxon>
        <taxon>Euteleostomi</taxon>
        <taxon>Archelosauria</taxon>
        <taxon>Archosauria</taxon>
        <taxon>Dinosauria</taxon>
        <taxon>Saurischia</taxon>
        <taxon>Theropoda</taxon>
        <taxon>Coelurosauria</taxon>
        <taxon>Aves</taxon>
        <taxon>Neognathae</taxon>
        <taxon>Galloanserae</taxon>
        <taxon>Galliformes</taxon>
        <taxon>Odontophoridae</taxon>
        <taxon>Odontophorus</taxon>
    </lineage>
</organism>
<dbReference type="Gene3D" id="3.40.50.10980">
    <property type="entry name" value="Nibrin, BRCT2 domain"/>
    <property type="match status" value="1"/>
</dbReference>
<dbReference type="AlphaFoldDB" id="A0A7K9YX33"/>
<name>A0A7K9YX33_9GALL</name>
<feature type="region of interest" description="Disordered" evidence="2">
    <location>
        <begin position="130"/>
        <end position="155"/>
    </location>
</feature>
<reference evidence="4 5" key="1">
    <citation type="submission" date="2019-09" db="EMBL/GenBank/DDBJ databases">
        <title>Bird 10,000 Genomes (B10K) Project - Family phase.</title>
        <authorList>
            <person name="Zhang G."/>
        </authorList>
    </citation>
    <scope>NUCLEOTIDE SEQUENCE [LARGE SCALE GENOMIC DNA]</scope>
    <source>
        <strain evidence="4">B10K-DU-001-53</strain>
        <tissue evidence="4">Muscle</tissue>
    </source>
</reference>
<dbReference type="GO" id="GO:0030870">
    <property type="term" value="C:Mre11 complex"/>
    <property type="evidence" value="ECO:0007669"/>
    <property type="project" value="InterPro"/>
</dbReference>
<evidence type="ECO:0000313" key="4">
    <source>
        <dbReference type="EMBL" id="NXJ13534.1"/>
    </source>
</evidence>
<dbReference type="FunFam" id="3.40.50.10980:FF:000001">
    <property type="entry name" value="Nibrin"/>
    <property type="match status" value="1"/>
</dbReference>
<proteinExistence type="predicted"/>
<dbReference type="OrthoDB" id="552194at2759"/>
<dbReference type="GO" id="GO:0007095">
    <property type="term" value="P:mitotic G2 DNA damage checkpoint signaling"/>
    <property type="evidence" value="ECO:0007669"/>
    <property type="project" value="InterPro"/>
</dbReference>
<feature type="region of interest" description="Disordered" evidence="2">
    <location>
        <begin position="259"/>
        <end position="283"/>
    </location>
</feature>
<dbReference type="GO" id="GO:0003684">
    <property type="term" value="F:damaged DNA binding"/>
    <property type="evidence" value="ECO:0007669"/>
    <property type="project" value="TreeGrafter"/>
</dbReference>
<sequence length="547" mass="60751">SFYPPVDEPSIGIDNLDLSGHPERKKVFSGKTFVFLTAKQHKKLGPAVILGGGETKLMMEGRKETSSLISPEVCVVDVGMTNSQVLGSESLRSWTDSILTVLESNNLRAIPEAEIGLAVIFMSTERYCNPQRQPGDKAVTRSTASGAGPDISQSLAVDETIMPAAATDNNALYVTDTEIEEQTCVEIGKKREKVTFQHTAVKEHPSTSGTANAGTLISGANRPSGFSQKNDQLSPSRILEVNKPREYISRQQSNSITNYFNVSRKRERAEEGEETSAPKLAKLENRLLPLSKCTESSASSAWNSEPEQHQKGNNIQLGRESGEVASNKADTNITFGENPAPKKRKELGDLSEDVETLEIVFESRDLDWEKQTASGDQEAQGNKRKKRCLETKGSRMEEVKAKQREENEMLREEEVGSVPTPERKSEIKEESSVSARSKLINHNKVEDDCSNLPSKLLLVEFRSLVVSCPRPNSPTIRSTRCRGQNNFKTFRKVPYPGAGQLPYIIGGSDLVAHQARKNSELEEWLREELEEQNRRAREESLADDLFR</sequence>
<dbReference type="PANTHER" id="PTHR12162:SF0">
    <property type="entry name" value="NIBRIN"/>
    <property type="match status" value="1"/>
</dbReference>
<feature type="coiled-coil region" evidence="1">
    <location>
        <begin position="512"/>
        <end position="539"/>
    </location>
</feature>
<feature type="compositionally biased region" description="Basic and acidic residues" evidence="2">
    <location>
        <begin position="388"/>
        <end position="414"/>
    </location>
</feature>
<comment type="caution">
    <text evidence="4">The sequence shown here is derived from an EMBL/GenBank/DDBJ whole genome shotgun (WGS) entry which is preliminary data.</text>
</comment>
<dbReference type="InterPro" id="IPR043014">
    <property type="entry name" value="Nibrin_BRCT2_sf"/>
</dbReference>
<feature type="compositionally biased region" description="Polar residues" evidence="2">
    <location>
        <begin position="206"/>
        <end position="215"/>
    </location>
</feature>
<feature type="region of interest" description="Disordered" evidence="2">
    <location>
        <begin position="369"/>
        <end position="430"/>
    </location>
</feature>
<dbReference type="InterPro" id="IPR040227">
    <property type="entry name" value="Nibrin-rel"/>
</dbReference>
<dbReference type="Proteomes" id="UP000522663">
    <property type="component" value="Unassembled WGS sequence"/>
</dbReference>
<feature type="domain" description="Nibrin C-terminal" evidence="3">
    <location>
        <begin position="484"/>
        <end position="547"/>
    </location>
</feature>
<keyword evidence="5" id="KW-1185">Reference proteome</keyword>
<accession>A0A7K9YX33</accession>
<feature type="region of interest" description="Disordered" evidence="2">
    <location>
        <begin position="202"/>
        <end position="232"/>
    </location>
</feature>
<gene>
    <name evidence="4" type="primary">Nbn</name>
    <name evidence="4" type="ORF">ODOGUJ_R11648</name>
</gene>
<dbReference type="SMART" id="SM01348">
    <property type="entry name" value="Nbs1_C"/>
    <property type="match status" value="1"/>
</dbReference>
<protein>
    <submittedName>
        <fullName evidence="4">NBN protein</fullName>
    </submittedName>
</protein>
<evidence type="ECO:0000256" key="1">
    <source>
        <dbReference type="SAM" id="Coils"/>
    </source>
</evidence>
<dbReference type="Pfam" id="PF16508">
    <property type="entry name" value="NIBRIN_BRCT_II"/>
    <property type="match status" value="1"/>
</dbReference>
<dbReference type="GO" id="GO:0000724">
    <property type="term" value="P:double-strand break repair via homologous recombination"/>
    <property type="evidence" value="ECO:0007669"/>
    <property type="project" value="TreeGrafter"/>
</dbReference>
<feature type="region of interest" description="Disordered" evidence="2">
    <location>
        <begin position="297"/>
        <end position="347"/>
    </location>
</feature>
<dbReference type="PANTHER" id="PTHR12162">
    <property type="entry name" value="NIBRIN-RELATED"/>
    <property type="match status" value="1"/>
</dbReference>
<feature type="non-terminal residue" evidence="4">
    <location>
        <position position="1"/>
    </location>
</feature>
<feature type="compositionally biased region" description="Polar residues" evidence="2">
    <location>
        <begin position="140"/>
        <end position="155"/>
    </location>
</feature>
<feature type="compositionally biased region" description="Polar residues" evidence="2">
    <location>
        <begin position="297"/>
        <end position="316"/>
    </location>
</feature>
<dbReference type="Pfam" id="PF08599">
    <property type="entry name" value="Nbs1_C"/>
    <property type="match status" value="1"/>
</dbReference>
<evidence type="ECO:0000313" key="5">
    <source>
        <dbReference type="Proteomes" id="UP000522663"/>
    </source>
</evidence>
<evidence type="ECO:0000259" key="3">
    <source>
        <dbReference type="SMART" id="SM01348"/>
    </source>
</evidence>